<keyword evidence="2" id="KW-1185">Reference proteome</keyword>
<evidence type="ECO:0000313" key="2">
    <source>
        <dbReference type="Proteomes" id="UP001153709"/>
    </source>
</evidence>
<evidence type="ECO:0000313" key="1">
    <source>
        <dbReference type="EMBL" id="CAG9838974.1"/>
    </source>
</evidence>
<accession>A0A9N9TA59</accession>
<proteinExistence type="predicted"/>
<dbReference type="Proteomes" id="UP001153709">
    <property type="component" value="Chromosome 8"/>
</dbReference>
<reference evidence="1" key="1">
    <citation type="submission" date="2022-01" db="EMBL/GenBank/DDBJ databases">
        <authorList>
            <person name="King R."/>
        </authorList>
    </citation>
    <scope>NUCLEOTIDE SEQUENCE</scope>
</reference>
<dbReference type="AlphaFoldDB" id="A0A9N9TA59"/>
<gene>
    <name evidence="1" type="ORF">DIABBA_LOCUS11784</name>
</gene>
<dbReference type="EMBL" id="OU898283">
    <property type="protein sequence ID" value="CAG9838974.1"/>
    <property type="molecule type" value="Genomic_DNA"/>
</dbReference>
<name>A0A9N9TA59_DIABA</name>
<protein>
    <submittedName>
        <fullName evidence="1">Uncharacterized protein</fullName>
    </submittedName>
</protein>
<dbReference type="OrthoDB" id="10068674at2759"/>
<organism evidence="1 2">
    <name type="scientific">Diabrotica balteata</name>
    <name type="common">Banded cucumber beetle</name>
    <dbReference type="NCBI Taxonomy" id="107213"/>
    <lineage>
        <taxon>Eukaryota</taxon>
        <taxon>Metazoa</taxon>
        <taxon>Ecdysozoa</taxon>
        <taxon>Arthropoda</taxon>
        <taxon>Hexapoda</taxon>
        <taxon>Insecta</taxon>
        <taxon>Pterygota</taxon>
        <taxon>Neoptera</taxon>
        <taxon>Endopterygota</taxon>
        <taxon>Coleoptera</taxon>
        <taxon>Polyphaga</taxon>
        <taxon>Cucujiformia</taxon>
        <taxon>Chrysomeloidea</taxon>
        <taxon>Chrysomelidae</taxon>
        <taxon>Galerucinae</taxon>
        <taxon>Diabroticina</taxon>
        <taxon>Diabroticites</taxon>
        <taxon>Diabrotica</taxon>
    </lineage>
</organism>
<dbReference type="PANTHER" id="PTHR45913:SF19">
    <property type="entry name" value="LOW QUALITY PROTEIN: ZINC FINGER BED DOMAIN-CONTAINING PROTEIN 5-LIKE"/>
    <property type="match status" value="1"/>
</dbReference>
<dbReference type="PANTHER" id="PTHR45913">
    <property type="entry name" value="EPM2A-INTERACTING PROTEIN 1"/>
    <property type="match status" value="1"/>
</dbReference>
<sequence length="147" mass="17018">MVDQKNILADKFKNSSRVAYLAYLADIFESINILNKELQGKNINIISAREIESAFGLKLQYWSQKVEQNKIASFSRLALFLEDCENITFADIKDTIVRHLIKLRKRFSDYFPDLDIRTVSWIVDPFKCEINMIPEEPSGLAEAILEL</sequence>